<protein>
    <recommendedName>
        <fullName evidence="3">SalK</fullName>
    </recommendedName>
</protein>
<dbReference type="Proteomes" id="UP000222531">
    <property type="component" value="Unassembled WGS sequence"/>
</dbReference>
<reference evidence="1 2" key="1">
    <citation type="journal article" date="2017" name="Biochemistry">
        <title>Identification of the Biosynthetic Pathway for the Antibiotic Bicyclomycin.</title>
        <authorList>
            <person name="Patteson J."/>
            <person name="Cai W."/>
            <person name="Johnson R.A."/>
            <person name="Santa Maria K."/>
            <person name="Li B."/>
        </authorList>
    </citation>
    <scope>NUCLEOTIDE SEQUENCE [LARGE SCALE GENOMIC DNA]</scope>
    <source>
        <strain evidence="1 2">ATCC 21532</strain>
    </source>
</reference>
<dbReference type="OrthoDB" id="157052at2"/>
<gene>
    <name evidence="1" type="ORF">BLA24_07035</name>
</gene>
<accession>A0A2G1XMN7</accession>
<evidence type="ECO:0008006" key="3">
    <source>
        <dbReference type="Google" id="ProtNLM"/>
    </source>
</evidence>
<name>A0A2G1XMN7_STRCJ</name>
<dbReference type="AlphaFoldDB" id="A0A2G1XMN7"/>
<evidence type="ECO:0000313" key="2">
    <source>
        <dbReference type="Proteomes" id="UP000222531"/>
    </source>
</evidence>
<dbReference type="EMBL" id="NHZO01000081">
    <property type="protein sequence ID" value="PHQ52524.1"/>
    <property type="molecule type" value="Genomic_DNA"/>
</dbReference>
<keyword evidence="2" id="KW-1185">Reference proteome</keyword>
<dbReference type="InterPro" id="IPR054058">
    <property type="entry name" value="HTH_67"/>
</dbReference>
<dbReference type="NCBIfam" id="NF047719">
    <property type="entry name" value="SCO6745_fam_HTH"/>
    <property type="match status" value="1"/>
</dbReference>
<sequence>MAEAAGTAARTLWQLFEPVHAVTYFAPEALTAYAEAGLRGWQRGYFAGRAAPLGPVGPEPVTAAFFSFAPGTVARALPAVWEITPPGRALELRRSGARAALARLLSGREKEAARAGELLEPYARGLDHGGRVLAAANAALDVPGDPLDRLWHAATVLREHRGDGHVAALVAAGLDGCEVLVLRTGIDIPRSELQPYRGWTDEEWEAAARRLGDRGLLAADGSATEEGRRLHAAVEEATDRAAARPWRGVPAEALREVADVLAPLARACARSLRFPNPIGLPEAELTGAG</sequence>
<dbReference type="Pfam" id="PF21863">
    <property type="entry name" value="HTH_67"/>
    <property type="match status" value="1"/>
</dbReference>
<proteinExistence type="predicted"/>
<dbReference type="RefSeq" id="WP_099198304.1">
    <property type="nucleotide sequence ID" value="NZ_NHZO01000081.1"/>
</dbReference>
<organism evidence="1 2">
    <name type="scientific">Streptomyces cinnamoneus</name>
    <name type="common">Streptoverticillium cinnamoneum</name>
    <dbReference type="NCBI Taxonomy" id="53446"/>
    <lineage>
        <taxon>Bacteria</taxon>
        <taxon>Bacillati</taxon>
        <taxon>Actinomycetota</taxon>
        <taxon>Actinomycetes</taxon>
        <taxon>Kitasatosporales</taxon>
        <taxon>Streptomycetaceae</taxon>
        <taxon>Streptomyces</taxon>
        <taxon>Streptomyces cinnamoneus group</taxon>
    </lineage>
</organism>
<comment type="caution">
    <text evidence="1">The sequence shown here is derived from an EMBL/GenBank/DDBJ whole genome shotgun (WGS) entry which is preliminary data.</text>
</comment>
<evidence type="ECO:0000313" key="1">
    <source>
        <dbReference type="EMBL" id="PHQ52524.1"/>
    </source>
</evidence>